<dbReference type="CDD" id="cd05399">
    <property type="entry name" value="NT_Rel-Spo_like"/>
    <property type="match status" value="1"/>
</dbReference>
<evidence type="ECO:0000313" key="3">
    <source>
        <dbReference type="Proteomes" id="UP000002350"/>
    </source>
</evidence>
<proteinExistence type="predicted"/>
<dbReference type="HOGENOM" id="CLU_097578_0_0_6"/>
<accession>D4ZBK9</accession>
<dbReference type="InterPro" id="IPR007685">
    <property type="entry name" value="RelA_SpoT"/>
</dbReference>
<sequence length="285" mass="31846">MTTSFSFTSYFSSNEANLMLINSMNRLFRTFFIFLLLLSSRTGFAATNEFKSSVKEKSDSYAARQAISKNLLGLTSISSLEYHPARQTSTDLDVLYSQAQTAQDELAQILMDISTGTQIEAQLPGIKSYSRASEKVKAKFYGDASLLTDLARASIVTNNIHDLVSAYEALTSQTQVIKVKNRFASPKDSGYRDLNVLIRLPKSQMIAEVQLHLSGIANIKNGAEHRVYEQVQAIETSAMSQERPLNDIEQAQITRLRQVSHKQYHKAWLQYKRIDAASLITASVA</sequence>
<keyword evidence="3" id="KW-1185">Reference proteome</keyword>
<dbReference type="GO" id="GO:0015969">
    <property type="term" value="P:guanosine tetraphosphate metabolic process"/>
    <property type="evidence" value="ECO:0007669"/>
    <property type="project" value="InterPro"/>
</dbReference>
<dbReference type="SUPFAM" id="SSF81301">
    <property type="entry name" value="Nucleotidyltransferase"/>
    <property type="match status" value="1"/>
</dbReference>
<evidence type="ECO:0000313" key="2">
    <source>
        <dbReference type="EMBL" id="BAJ03404.1"/>
    </source>
</evidence>
<dbReference type="KEGG" id="svo:SVI_3433"/>
<dbReference type="Proteomes" id="UP000002350">
    <property type="component" value="Chromosome"/>
</dbReference>
<reference evidence="3" key="1">
    <citation type="journal article" date="2010" name="Mol. Biosyst.">
        <title>Complete genome sequence and comparative analysis of Shewanella violacea, a psychrophilic and piezophilic bacterium from deep sea floor sediments.</title>
        <authorList>
            <person name="Aono E."/>
            <person name="Baba T."/>
            <person name="Ara T."/>
            <person name="Nishi T."/>
            <person name="Nakamichi T."/>
            <person name="Inamoto E."/>
            <person name="Toyonaga H."/>
            <person name="Hasegawa M."/>
            <person name="Takai Y."/>
            <person name="Okumura Y."/>
            <person name="Baba M."/>
            <person name="Tomita M."/>
            <person name="Kato C."/>
            <person name="Oshima T."/>
            <person name="Nakasone K."/>
            <person name="Mori H."/>
        </authorList>
    </citation>
    <scope>NUCLEOTIDE SEQUENCE [LARGE SCALE GENOMIC DNA]</scope>
    <source>
        <strain evidence="3">JCM 10179 / CIP 106290 / LMG 19151 / DSS12</strain>
    </source>
</reference>
<dbReference type="InterPro" id="IPR043519">
    <property type="entry name" value="NT_sf"/>
</dbReference>
<name>D4ZBK9_SHEVD</name>
<evidence type="ECO:0000259" key="1">
    <source>
        <dbReference type="SMART" id="SM00954"/>
    </source>
</evidence>
<dbReference type="Pfam" id="PF04607">
    <property type="entry name" value="RelA_SpoT"/>
    <property type="match status" value="1"/>
</dbReference>
<dbReference type="STRING" id="637905.SVI_3433"/>
<dbReference type="SMART" id="SM00954">
    <property type="entry name" value="RelA_SpoT"/>
    <property type="match status" value="1"/>
</dbReference>
<organism evidence="2 3">
    <name type="scientific">Shewanella violacea (strain JCM 10179 / CIP 106290 / LMG 19151 / DSS12)</name>
    <dbReference type="NCBI Taxonomy" id="637905"/>
    <lineage>
        <taxon>Bacteria</taxon>
        <taxon>Pseudomonadati</taxon>
        <taxon>Pseudomonadota</taxon>
        <taxon>Gammaproteobacteria</taxon>
        <taxon>Alteromonadales</taxon>
        <taxon>Shewanellaceae</taxon>
        <taxon>Shewanella</taxon>
    </lineage>
</organism>
<dbReference type="Gene3D" id="3.30.460.10">
    <property type="entry name" value="Beta Polymerase, domain 2"/>
    <property type="match status" value="1"/>
</dbReference>
<dbReference type="eggNOG" id="COG2357">
    <property type="taxonomic scope" value="Bacteria"/>
</dbReference>
<protein>
    <recommendedName>
        <fullName evidence="1">RelA/SpoT domain-containing protein</fullName>
    </recommendedName>
</protein>
<feature type="domain" description="RelA/SpoT" evidence="1">
    <location>
        <begin position="124"/>
        <end position="232"/>
    </location>
</feature>
<gene>
    <name evidence="2" type="ordered locus">SVI_3433</name>
</gene>
<dbReference type="AlphaFoldDB" id="D4ZBK9"/>
<dbReference type="EMBL" id="AP011177">
    <property type="protein sequence ID" value="BAJ03404.1"/>
    <property type="molecule type" value="Genomic_DNA"/>
</dbReference>